<keyword evidence="3" id="KW-0145">Chemotaxis</keyword>
<comment type="similarity">
    <text evidence="8">Belongs to the methyl-accepting chemotaxis (MCP) protein family.</text>
</comment>
<evidence type="ECO:0000256" key="3">
    <source>
        <dbReference type="ARBA" id="ARBA00022500"/>
    </source>
</evidence>
<dbReference type="PANTHER" id="PTHR32089">
    <property type="entry name" value="METHYL-ACCEPTING CHEMOTAXIS PROTEIN MCPB"/>
    <property type="match status" value="1"/>
</dbReference>
<feature type="domain" description="Methyl-accepting transducer" evidence="12">
    <location>
        <begin position="393"/>
        <end position="650"/>
    </location>
</feature>
<feature type="transmembrane region" description="Helical" evidence="11">
    <location>
        <begin position="12"/>
        <end position="31"/>
    </location>
</feature>
<evidence type="ECO:0000259" key="13">
    <source>
        <dbReference type="PROSITE" id="PS50885"/>
    </source>
</evidence>
<dbReference type="GO" id="GO:0005886">
    <property type="term" value="C:plasma membrane"/>
    <property type="evidence" value="ECO:0007669"/>
    <property type="project" value="UniProtKB-SubCell"/>
</dbReference>
<dbReference type="AlphaFoldDB" id="A0A6I6DF79"/>
<dbReference type="InterPro" id="IPR003660">
    <property type="entry name" value="HAMP_dom"/>
</dbReference>
<keyword evidence="2" id="KW-1003">Cell membrane</keyword>
<evidence type="ECO:0000256" key="2">
    <source>
        <dbReference type="ARBA" id="ARBA00022475"/>
    </source>
</evidence>
<dbReference type="Gene3D" id="3.30.450.20">
    <property type="entry name" value="PAS domain"/>
    <property type="match status" value="1"/>
</dbReference>
<evidence type="ECO:0000259" key="12">
    <source>
        <dbReference type="PROSITE" id="PS50111"/>
    </source>
</evidence>
<sequence>MKRFLKSLKGKITIVGIVLILITVLLVSIIATNVAENAILTEVQHNLEETSMEVGDAVDLFISEKTSNIQVISANNILSDPNTTIEEKNTVLNNYQNAFGDAFYDLIMVDSQGAFITTTGDTYREDYSDTSWFQSAAGKNDLHYEHRMSIDFGVYLIVVVMPIYDEAGETIGYINGRVNIMDFLDEKLMPIYEAYQARNIPGSYPYIVEPGGYIVWHPESDYIGELNVLQRDDDLGLVAERMVDGEKGFMYYDFEGLDKSVAFSPMDGYRHYDGLGWSMAITVENDALLEPVSNLITIIVLISALAVVIAGMIFWYLLHITIKPLNQVIEQTNSISKLDISNDLSEEFMRREDEIGQLARSFQTLSEALRKTIINISQASNQVAASSEEMSAVSDQTATAADEIAKTIEGMAKGANDQAKDTEEGAVKIDELSDVMNEDYEYVKELNSSVDEINNFKDEGFKSLELLVAKAKENNIAADEIYNVIQETNNSAEGIKKASEVIKSIADQTNLLALNAAIEAARAGEHGKGFSVVAEEVRKLAEQSNDSIQEIEYIVNDLSTKTVNAVSTVKNVKDIANEQNNSVEDTKAKFEGIAEAIERNRKIIEEFNRTASEMDQKKNKVIEVIQNLSAIAQENAASTEEAAASIEEQTASIQEISSASNELAKLAEELQEQISKFKY</sequence>
<dbReference type="SMART" id="SM00304">
    <property type="entry name" value="HAMP"/>
    <property type="match status" value="1"/>
</dbReference>
<dbReference type="Proteomes" id="UP000426444">
    <property type="component" value="Chromosome"/>
</dbReference>
<keyword evidence="15" id="KW-1185">Reference proteome</keyword>
<feature type="transmembrane region" description="Helical" evidence="11">
    <location>
        <begin position="295"/>
        <end position="318"/>
    </location>
</feature>
<dbReference type="InterPro" id="IPR004089">
    <property type="entry name" value="MCPsignal_dom"/>
</dbReference>
<dbReference type="PANTHER" id="PTHR32089:SF112">
    <property type="entry name" value="LYSOZYME-LIKE PROTEIN-RELATED"/>
    <property type="match status" value="1"/>
</dbReference>
<dbReference type="GO" id="GO:0007165">
    <property type="term" value="P:signal transduction"/>
    <property type="evidence" value="ECO:0007669"/>
    <property type="project" value="UniProtKB-KW"/>
</dbReference>
<organism evidence="14 15">
    <name type="scientific">Candidatus Syntrophocurvum alkaliphilum</name>
    <dbReference type="NCBI Taxonomy" id="2293317"/>
    <lineage>
        <taxon>Bacteria</taxon>
        <taxon>Bacillati</taxon>
        <taxon>Bacillota</taxon>
        <taxon>Clostridia</taxon>
        <taxon>Eubacteriales</taxon>
        <taxon>Syntrophomonadaceae</taxon>
        <taxon>Candidatus Syntrophocurvum</taxon>
    </lineage>
</organism>
<dbReference type="RefSeq" id="WP_197079040.1">
    <property type="nucleotide sequence ID" value="NZ_CP046457.1"/>
</dbReference>
<evidence type="ECO:0000256" key="10">
    <source>
        <dbReference type="SAM" id="Coils"/>
    </source>
</evidence>
<evidence type="ECO:0000256" key="6">
    <source>
        <dbReference type="ARBA" id="ARBA00023136"/>
    </source>
</evidence>
<evidence type="ECO:0000256" key="9">
    <source>
        <dbReference type="PROSITE-ProRule" id="PRU00284"/>
    </source>
</evidence>
<dbReference type="CDD" id="cd18773">
    <property type="entry name" value="PDC1_HK_sensor"/>
    <property type="match status" value="1"/>
</dbReference>
<dbReference type="GO" id="GO:0006935">
    <property type="term" value="P:chemotaxis"/>
    <property type="evidence" value="ECO:0007669"/>
    <property type="project" value="UniProtKB-KW"/>
</dbReference>
<evidence type="ECO:0000256" key="5">
    <source>
        <dbReference type="ARBA" id="ARBA00022989"/>
    </source>
</evidence>
<dbReference type="Gene3D" id="6.10.340.10">
    <property type="match status" value="1"/>
</dbReference>
<proteinExistence type="inferred from homology"/>
<dbReference type="EMBL" id="CP046457">
    <property type="protein sequence ID" value="QGT99826.1"/>
    <property type="molecule type" value="Genomic_DNA"/>
</dbReference>
<feature type="coiled-coil region" evidence="10">
    <location>
        <begin position="629"/>
        <end position="676"/>
    </location>
</feature>
<evidence type="ECO:0000313" key="14">
    <source>
        <dbReference type="EMBL" id="QGT99826.1"/>
    </source>
</evidence>
<reference evidence="15" key="1">
    <citation type="journal article" date="2019" name="Microbiology">
        <title>Complete Genome Sequence of an Uncultured Bacterium of the Candidate Phylum Bipolaricaulota.</title>
        <authorList>
            <person name="Kadnikov V.V."/>
            <person name="Mardanov A.V."/>
            <person name="Beletsky A.V."/>
            <person name="Frank Y.A."/>
            <person name="Karnachuk O.V."/>
            <person name="Ravin N.V."/>
        </authorList>
    </citation>
    <scope>NUCLEOTIDE SEQUENCE [LARGE SCALE GENOMIC DNA]</scope>
</reference>
<dbReference type="Pfam" id="PF02743">
    <property type="entry name" value="dCache_1"/>
    <property type="match status" value="1"/>
</dbReference>
<dbReference type="KEGG" id="salq:SYNTR_1233"/>
<dbReference type="CDD" id="cd12912">
    <property type="entry name" value="PDC2_MCP_like"/>
    <property type="match status" value="1"/>
</dbReference>
<evidence type="ECO:0000256" key="4">
    <source>
        <dbReference type="ARBA" id="ARBA00022692"/>
    </source>
</evidence>
<evidence type="ECO:0000256" key="7">
    <source>
        <dbReference type="ARBA" id="ARBA00023224"/>
    </source>
</evidence>
<protein>
    <submittedName>
        <fullName evidence="14">Methyl-accepting chemotaxis protein</fullName>
    </submittedName>
</protein>
<evidence type="ECO:0000313" key="15">
    <source>
        <dbReference type="Proteomes" id="UP000426444"/>
    </source>
</evidence>
<dbReference type="InterPro" id="IPR033479">
    <property type="entry name" value="dCache_1"/>
</dbReference>
<keyword evidence="5 11" id="KW-1133">Transmembrane helix</keyword>
<keyword evidence="4 11" id="KW-0812">Transmembrane</keyword>
<dbReference type="Pfam" id="PF00015">
    <property type="entry name" value="MCPsignal"/>
    <property type="match status" value="1"/>
</dbReference>
<name>A0A6I6DF79_9FIRM</name>
<dbReference type="Gene3D" id="1.10.287.950">
    <property type="entry name" value="Methyl-accepting chemotaxis protein"/>
    <property type="match status" value="1"/>
</dbReference>
<dbReference type="Pfam" id="PF00672">
    <property type="entry name" value="HAMP"/>
    <property type="match status" value="1"/>
</dbReference>
<dbReference type="SUPFAM" id="SSF58104">
    <property type="entry name" value="Methyl-accepting chemotaxis protein (MCP) signaling domain"/>
    <property type="match status" value="1"/>
</dbReference>
<accession>A0A6I6DF79</accession>
<keyword evidence="10" id="KW-0175">Coiled coil</keyword>
<evidence type="ECO:0000256" key="8">
    <source>
        <dbReference type="ARBA" id="ARBA00029447"/>
    </source>
</evidence>
<evidence type="ECO:0000256" key="11">
    <source>
        <dbReference type="SAM" id="Phobius"/>
    </source>
</evidence>
<comment type="subcellular location">
    <subcellularLocation>
        <location evidence="1">Cell membrane</location>
        <topology evidence="1">Multi-pass membrane protein</topology>
    </subcellularLocation>
</comment>
<feature type="domain" description="HAMP" evidence="13">
    <location>
        <begin position="319"/>
        <end position="374"/>
    </location>
</feature>
<dbReference type="PROSITE" id="PS50885">
    <property type="entry name" value="HAMP"/>
    <property type="match status" value="1"/>
</dbReference>
<evidence type="ECO:0000256" key="1">
    <source>
        <dbReference type="ARBA" id="ARBA00004651"/>
    </source>
</evidence>
<dbReference type="PROSITE" id="PS50111">
    <property type="entry name" value="CHEMOTAXIS_TRANSDUC_2"/>
    <property type="match status" value="1"/>
</dbReference>
<dbReference type="CDD" id="cd06225">
    <property type="entry name" value="HAMP"/>
    <property type="match status" value="1"/>
</dbReference>
<dbReference type="SMART" id="SM00283">
    <property type="entry name" value="MA"/>
    <property type="match status" value="1"/>
</dbReference>
<keyword evidence="7 9" id="KW-0807">Transducer</keyword>
<keyword evidence="6 11" id="KW-0472">Membrane</keyword>
<gene>
    <name evidence="14" type="ORF">SYNTR_1233</name>
</gene>